<sequence>MLYRLDKQQKSLKERESQKISKENNIKGRNRSTCVTFAQQGDFGPADTSLCSYQNSHFPPSNKFRSRM</sequence>
<reference evidence="2" key="1">
    <citation type="submission" date="2018-02" db="EMBL/GenBank/DDBJ databases">
        <title>Rhizophora mucronata_Transcriptome.</title>
        <authorList>
            <person name="Meera S.P."/>
            <person name="Sreeshan A."/>
            <person name="Augustine A."/>
        </authorList>
    </citation>
    <scope>NUCLEOTIDE SEQUENCE</scope>
    <source>
        <tissue evidence="2">Leaf</tissue>
    </source>
</reference>
<accession>A0A2P2QU71</accession>
<organism evidence="2">
    <name type="scientific">Rhizophora mucronata</name>
    <name type="common">Asiatic mangrove</name>
    <dbReference type="NCBI Taxonomy" id="61149"/>
    <lineage>
        <taxon>Eukaryota</taxon>
        <taxon>Viridiplantae</taxon>
        <taxon>Streptophyta</taxon>
        <taxon>Embryophyta</taxon>
        <taxon>Tracheophyta</taxon>
        <taxon>Spermatophyta</taxon>
        <taxon>Magnoliopsida</taxon>
        <taxon>eudicotyledons</taxon>
        <taxon>Gunneridae</taxon>
        <taxon>Pentapetalae</taxon>
        <taxon>rosids</taxon>
        <taxon>fabids</taxon>
        <taxon>Malpighiales</taxon>
        <taxon>Rhizophoraceae</taxon>
        <taxon>Rhizophora</taxon>
    </lineage>
</organism>
<evidence type="ECO:0000256" key="1">
    <source>
        <dbReference type="SAM" id="MobiDB-lite"/>
    </source>
</evidence>
<feature type="region of interest" description="Disordered" evidence="1">
    <location>
        <begin position="1"/>
        <end position="25"/>
    </location>
</feature>
<protein>
    <submittedName>
        <fullName evidence="2">Uncharacterized protein MANES_16G042700</fullName>
    </submittedName>
</protein>
<name>A0A2P2QU71_RHIMU</name>
<proteinExistence type="predicted"/>
<dbReference type="EMBL" id="GGEC01090075">
    <property type="protein sequence ID" value="MBX70559.1"/>
    <property type="molecule type" value="Transcribed_RNA"/>
</dbReference>
<dbReference type="AlphaFoldDB" id="A0A2P2QU71"/>
<evidence type="ECO:0000313" key="2">
    <source>
        <dbReference type="EMBL" id="MBX70559.1"/>
    </source>
</evidence>